<dbReference type="Proteomes" id="UP001415857">
    <property type="component" value="Unassembled WGS sequence"/>
</dbReference>
<keyword evidence="3" id="KW-1185">Reference proteome</keyword>
<dbReference type="EMBL" id="JBBPBK010000006">
    <property type="protein sequence ID" value="KAK9283375.1"/>
    <property type="molecule type" value="Genomic_DNA"/>
</dbReference>
<organism evidence="2 3">
    <name type="scientific">Liquidambar formosana</name>
    <name type="common">Formosan gum</name>
    <dbReference type="NCBI Taxonomy" id="63359"/>
    <lineage>
        <taxon>Eukaryota</taxon>
        <taxon>Viridiplantae</taxon>
        <taxon>Streptophyta</taxon>
        <taxon>Embryophyta</taxon>
        <taxon>Tracheophyta</taxon>
        <taxon>Spermatophyta</taxon>
        <taxon>Magnoliopsida</taxon>
        <taxon>eudicotyledons</taxon>
        <taxon>Gunneridae</taxon>
        <taxon>Pentapetalae</taxon>
        <taxon>Saxifragales</taxon>
        <taxon>Altingiaceae</taxon>
        <taxon>Liquidambar</taxon>
    </lineage>
</organism>
<accession>A0AAP0X338</accession>
<dbReference type="AlphaFoldDB" id="A0AAP0X338"/>
<name>A0AAP0X338_LIQFO</name>
<sequence>MDARLQNLEKDQGKRIVEIEGGAEDRPPPERKDKGKGREGAGEKSFEDDAYAWEKDDYADYIHNKGSWEIKYAADREEMKEEVKKIHAAMRKSQAEEPNIRQNPMPEYHRNVNLVELVVEGMDPSILIADVMAINVDAWKDVDGVETEISKK</sequence>
<evidence type="ECO:0000256" key="1">
    <source>
        <dbReference type="SAM" id="MobiDB-lite"/>
    </source>
</evidence>
<comment type="caution">
    <text evidence="2">The sequence shown here is derived from an EMBL/GenBank/DDBJ whole genome shotgun (WGS) entry which is preliminary data.</text>
</comment>
<protein>
    <submittedName>
        <fullName evidence="2">Uncharacterized protein</fullName>
    </submittedName>
</protein>
<feature type="region of interest" description="Disordered" evidence="1">
    <location>
        <begin position="1"/>
        <end position="48"/>
    </location>
</feature>
<gene>
    <name evidence="2" type="ORF">L1049_011617</name>
</gene>
<proteinExistence type="predicted"/>
<reference evidence="2 3" key="1">
    <citation type="journal article" date="2024" name="Plant J.">
        <title>Genome sequences and population genomics reveal climatic adaptation and genomic divergence between two closely related sweetgum species.</title>
        <authorList>
            <person name="Xu W.Q."/>
            <person name="Ren C.Q."/>
            <person name="Zhang X.Y."/>
            <person name="Comes H.P."/>
            <person name="Liu X.H."/>
            <person name="Li Y.G."/>
            <person name="Kettle C.J."/>
            <person name="Jalonen R."/>
            <person name="Gaisberger H."/>
            <person name="Ma Y.Z."/>
            <person name="Qiu Y.X."/>
        </authorList>
    </citation>
    <scope>NUCLEOTIDE SEQUENCE [LARGE SCALE GENOMIC DNA]</scope>
    <source>
        <strain evidence="2">Hangzhou</strain>
    </source>
</reference>
<evidence type="ECO:0000313" key="3">
    <source>
        <dbReference type="Proteomes" id="UP001415857"/>
    </source>
</evidence>
<evidence type="ECO:0000313" key="2">
    <source>
        <dbReference type="EMBL" id="KAK9283375.1"/>
    </source>
</evidence>